<dbReference type="AlphaFoldDB" id="A0A1J5PKL9"/>
<name>A0A1J5PKL9_9ZZZZ</name>
<comment type="caution">
    <text evidence="1">The sequence shown here is derived from an EMBL/GenBank/DDBJ whole genome shotgun (WGS) entry which is preliminary data.</text>
</comment>
<sequence length="64" mass="7792">MIQRNVIGIDVFGLERRLLRQILRDNRINRIRRFVRQQQLPAKDTIRRQLQANISILWLNIVRS</sequence>
<reference evidence="1" key="1">
    <citation type="submission" date="2016-10" db="EMBL/GenBank/DDBJ databases">
        <title>Sequence of Gallionella enrichment culture.</title>
        <authorList>
            <person name="Poehlein A."/>
            <person name="Muehling M."/>
            <person name="Daniel R."/>
        </authorList>
    </citation>
    <scope>NUCLEOTIDE SEQUENCE</scope>
</reference>
<protein>
    <submittedName>
        <fullName evidence="1">Uncharacterized protein</fullName>
    </submittedName>
</protein>
<evidence type="ECO:0000313" key="1">
    <source>
        <dbReference type="EMBL" id="OIQ64077.1"/>
    </source>
</evidence>
<organism evidence="1">
    <name type="scientific">mine drainage metagenome</name>
    <dbReference type="NCBI Taxonomy" id="410659"/>
    <lineage>
        <taxon>unclassified sequences</taxon>
        <taxon>metagenomes</taxon>
        <taxon>ecological metagenomes</taxon>
    </lineage>
</organism>
<proteinExistence type="predicted"/>
<accession>A0A1J5PKL9</accession>
<gene>
    <name evidence="1" type="ORF">GALL_543770</name>
</gene>
<dbReference type="EMBL" id="MLJW01008441">
    <property type="protein sequence ID" value="OIQ64077.1"/>
    <property type="molecule type" value="Genomic_DNA"/>
</dbReference>